<keyword evidence="2" id="KW-0812">Transmembrane</keyword>
<dbReference type="InterPro" id="IPR045338">
    <property type="entry name" value="DUF6535"/>
</dbReference>
<accession>A0A8S0XPS6</accession>
<protein>
    <recommendedName>
        <fullName evidence="3">DUF6535 domain-containing protein</fullName>
    </recommendedName>
</protein>
<feature type="transmembrane region" description="Helical" evidence="2">
    <location>
        <begin position="208"/>
        <end position="231"/>
    </location>
</feature>
<evidence type="ECO:0000313" key="4">
    <source>
        <dbReference type="EMBL" id="CAA7262197.1"/>
    </source>
</evidence>
<dbReference type="EMBL" id="CACVBS010000035">
    <property type="protein sequence ID" value="CAA7262197.1"/>
    <property type="molecule type" value="Genomic_DNA"/>
</dbReference>
<feature type="transmembrane region" description="Helical" evidence="2">
    <location>
        <begin position="151"/>
        <end position="174"/>
    </location>
</feature>
<keyword evidence="2" id="KW-1133">Transmembrane helix</keyword>
<gene>
    <name evidence="4" type="ORF">AAE3_LOCUS4315</name>
</gene>
<evidence type="ECO:0000256" key="2">
    <source>
        <dbReference type="SAM" id="Phobius"/>
    </source>
</evidence>
<evidence type="ECO:0000259" key="3">
    <source>
        <dbReference type="Pfam" id="PF20153"/>
    </source>
</evidence>
<feature type="compositionally biased region" description="Basic and acidic residues" evidence="1">
    <location>
        <begin position="788"/>
        <end position="798"/>
    </location>
</feature>
<dbReference type="AlphaFoldDB" id="A0A8S0XPS6"/>
<reference evidence="4 5" key="1">
    <citation type="submission" date="2020-01" db="EMBL/GenBank/DDBJ databases">
        <authorList>
            <person name="Gupta K D."/>
        </authorList>
    </citation>
    <scope>NUCLEOTIDE SEQUENCE [LARGE SCALE GENOMIC DNA]</scope>
</reference>
<organism evidence="4 5">
    <name type="scientific">Cyclocybe aegerita</name>
    <name type="common">Black poplar mushroom</name>
    <name type="synonym">Agrocybe aegerita</name>
    <dbReference type="NCBI Taxonomy" id="1973307"/>
    <lineage>
        <taxon>Eukaryota</taxon>
        <taxon>Fungi</taxon>
        <taxon>Dikarya</taxon>
        <taxon>Basidiomycota</taxon>
        <taxon>Agaricomycotina</taxon>
        <taxon>Agaricomycetes</taxon>
        <taxon>Agaricomycetidae</taxon>
        <taxon>Agaricales</taxon>
        <taxon>Agaricineae</taxon>
        <taxon>Bolbitiaceae</taxon>
        <taxon>Cyclocybe</taxon>
    </lineage>
</organism>
<sequence>MPLGGEGSSTSQFSFEMVDEKGDGLEDPNKPKMWKTGQQYHYPIPKPAGDPFDRCLEPLLTTDQIQCDVWKGEVQNLLIFAGLFSAVVTAFLVESYKLLQPDKGDLSITYLAHISARLDNLANATAFPPASITEPNSNAFSPSSSSTRVNILWFLSLVLSLATVLIGIVCLQWLREHQRYPQTLTQKEAFALFHMRSESLRKWYVPQIFAGLPLLLQLALIFFLAGIIDFLQAIDKTVAIPVIVFVSLTLCFFLVTTILPVFQSYTLALPLNTNEPEVSTPCAYKSPQAWALLRLLTLSRPLFLFIHSFILNSLISPIYIRYYLFKHGGNKKDFTSSASSWAIYKLFGHSIDWIRYELGWLEVRTCHIHGSQDWPPSQKFDWAEDYDATRGIVEVIRQYSFNEPLMYAAYHCFQKTVSHSLVTDKCLLQLFRDQITTRALYEEGAPVANSELILLSSLIRPSFEILNDEKAYVFLEALPSRFTADARNIFGQHRLEISTRLLQFLFAVEPEVQLEANPLPPSDAFELARKSQIFASILPGHHKHFGDTFVPYREFLYQDDSDLTVAQTRFTILEQRLLTLCPFFRRAASRRQTLKATPTNFHMRPFTDIYMEEIANTVWFVLTKSASSIYRRLSIHLLSCNNFLDELLNKGEHKHLYYSAQLYIKSFYTPLKILITYFNPSVFPDATLVHSVAKLVRTLDSYRIMMDPETFRSIHAYEREVEAQENGSWNDFLSVIRQAEHILDNPDGPRPGEPPDTNDQFRRALAKALMSQATTPKAVPTASGTCVTEEKPCSDSFT</sequence>
<dbReference type="Pfam" id="PF20153">
    <property type="entry name" value="DUF6535"/>
    <property type="match status" value="1"/>
</dbReference>
<evidence type="ECO:0000313" key="5">
    <source>
        <dbReference type="Proteomes" id="UP000467700"/>
    </source>
</evidence>
<feature type="domain" description="DUF6535" evidence="3">
    <location>
        <begin position="59"/>
        <end position="232"/>
    </location>
</feature>
<dbReference type="OrthoDB" id="3219854at2759"/>
<proteinExistence type="predicted"/>
<keyword evidence="2" id="KW-0472">Membrane</keyword>
<feature type="transmembrane region" description="Helical" evidence="2">
    <location>
        <begin position="74"/>
        <end position="93"/>
    </location>
</feature>
<name>A0A8S0XPS6_CYCAE</name>
<feature type="transmembrane region" description="Helical" evidence="2">
    <location>
        <begin position="238"/>
        <end position="262"/>
    </location>
</feature>
<dbReference type="Proteomes" id="UP000467700">
    <property type="component" value="Unassembled WGS sequence"/>
</dbReference>
<evidence type="ECO:0000256" key="1">
    <source>
        <dbReference type="SAM" id="MobiDB-lite"/>
    </source>
</evidence>
<feature type="region of interest" description="Disordered" evidence="1">
    <location>
        <begin position="771"/>
        <end position="798"/>
    </location>
</feature>
<keyword evidence="5" id="KW-1185">Reference proteome</keyword>
<comment type="caution">
    <text evidence="4">The sequence shown here is derived from an EMBL/GenBank/DDBJ whole genome shotgun (WGS) entry which is preliminary data.</text>
</comment>
<feature type="transmembrane region" description="Helical" evidence="2">
    <location>
        <begin position="302"/>
        <end position="324"/>
    </location>
</feature>